<dbReference type="AlphaFoldDB" id="A0A5B8KXY5"/>
<dbReference type="InterPro" id="IPR021322">
    <property type="entry name" value="DUF2924"/>
</dbReference>
<name>A0A5B8KXY5_9HYPH</name>
<sequence length="176" mass="19129">MRADHKLEREVAAICDLPREELVAAWVKAHGCPPPKGVKRGLLERSAAWHLQARRLGGLSTHARRAIRQYTKQREMERQVAKGSAGADNSGCVASSDLVRPNSVGTAGSAAASAAAMIKPPPAPGTRLMREWNGRMHVVDITEDGILFDGKLYRSLTAVARRITGTHWSGPRFFGL</sequence>
<gene>
    <name evidence="1" type="ORF">FQ775_09370</name>
</gene>
<dbReference type="RefSeq" id="WP_146299222.1">
    <property type="nucleotide sequence ID" value="NZ_CP042301.2"/>
</dbReference>
<dbReference type="Pfam" id="PF11149">
    <property type="entry name" value="DUF2924"/>
    <property type="match status" value="1"/>
</dbReference>
<evidence type="ECO:0000313" key="1">
    <source>
        <dbReference type="EMBL" id="QDZ00574.1"/>
    </source>
</evidence>
<organism evidence="1 2">
    <name type="scientific">Nitratireductor mangrovi</name>
    <dbReference type="NCBI Taxonomy" id="2599600"/>
    <lineage>
        <taxon>Bacteria</taxon>
        <taxon>Pseudomonadati</taxon>
        <taxon>Pseudomonadota</taxon>
        <taxon>Alphaproteobacteria</taxon>
        <taxon>Hyphomicrobiales</taxon>
        <taxon>Phyllobacteriaceae</taxon>
        <taxon>Nitratireductor</taxon>
    </lineage>
</organism>
<protein>
    <submittedName>
        <fullName evidence="1">DUF2924 domain-containing protein</fullName>
    </submittedName>
</protein>
<proteinExistence type="predicted"/>
<dbReference type="OrthoDB" id="284135at2"/>
<keyword evidence="2" id="KW-1185">Reference proteome</keyword>
<reference evidence="1" key="1">
    <citation type="submission" date="2020-04" db="EMBL/GenBank/DDBJ databases">
        <title>Nitratireductor sp. nov. isolated from mangrove soil.</title>
        <authorList>
            <person name="Ye Y."/>
        </authorList>
    </citation>
    <scope>NUCLEOTIDE SEQUENCE</scope>
    <source>
        <strain evidence="1">SY7</strain>
    </source>
</reference>
<dbReference type="Proteomes" id="UP000321389">
    <property type="component" value="Chromosome"/>
</dbReference>
<dbReference type="EMBL" id="CP042301">
    <property type="protein sequence ID" value="QDZ00574.1"/>
    <property type="molecule type" value="Genomic_DNA"/>
</dbReference>
<dbReference type="KEGG" id="niy:FQ775_09370"/>
<accession>A0A5B8KXY5</accession>
<evidence type="ECO:0000313" key="2">
    <source>
        <dbReference type="Proteomes" id="UP000321389"/>
    </source>
</evidence>